<dbReference type="OrthoDB" id="194358at2759"/>
<organism evidence="5 6">
    <name type="scientific">Scytalidium lignicola</name>
    <name type="common">Hyphomycete</name>
    <dbReference type="NCBI Taxonomy" id="5539"/>
    <lineage>
        <taxon>Eukaryota</taxon>
        <taxon>Fungi</taxon>
        <taxon>Dikarya</taxon>
        <taxon>Ascomycota</taxon>
        <taxon>Pezizomycotina</taxon>
        <taxon>Leotiomycetes</taxon>
        <taxon>Leotiomycetes incertae sedis</taxon>
        <taxon>Scytalidium</taxon>
    </lineage>
</organism>
<dbReference type="Pfam" id="PF06985">
    <property type="entry name" value="HET"/>
    <property type="match status" value="1"/>
</dbReference>
<comment type="caution">
    <text evidence="5">The sequence shown here is derived from an EMBL/GenBank/DDBJ whole genome shotgun (WGS) entry which is preliminary data.</text>
</comment>
<feature type="repeat" description="ANK" evidence="3">
    <location>
        <begin position="487"/>
        <end position="511"/>
    </location>
</feature>
<evidence type="ECO:0000313" key="5">
    <source>
        <dbReference type="EMBL" id="RFU26745.1"/>
    </source>
</evidence>
<reference evidence="5 6" key="1">
    <citation type="submission" date="2018-05" db="EMBL/GenBank/DDBJ databases">
        <title>Draft genome sequence of Scytalidium lignicola DSM 105466, a ubiquitous saprotrophic fungus.</title>
        <authorList>
            <person name="Buettner E."/>
            <person name="Gebauer A.M."/>
            <person name="Hofrichter M."/>
            <person name="Liers C."/>
            <person name="Kellner H."/>
        </authorList>
    </citation>
    <scope>NUCLEOTIDE SEQUENCE [LARGE SCALE GENOMIC DNA]</scope>
    <source>
        <strain evidence="5 6">DSM 105466</strain>
    </source>
</reference>
<feature type="domain" description="Heterokaryon incompatibility" evidence="4">
    <location>
        <begin position="1"/>
        <end position="66"/>
    </location>
</feature>
<dbReference type="PANTHER" id="PTHR24188">
    <property type="entry name" value="ANKYRIN REPEAT PROTEIN"/>
    <property type="match status" value="1"/>
</dbReference>
<evidence type="ECO:0000256" key="2">
    <source>
        <dbReference type="ARBA" id="ARBA00023043"/>
    </source>
</evidence>
<dbReference type="SUPFAM" id="SSF48403">
    <property type="entry name" value="Ankyrin repeat"/>
    <property type="match status" value="1"/>
</dbReference>
<sequence length="584" mass="66275">MAKIYGQANRVVVWLGKATNDSDLALEEIRLAASKMSTHSSNKAIQQAVLALFQRPWFRRIWVLQEVASARYVVIMCGLTEIDGYVFCLVTYLINGAIFRPNYGMNMYHTHEATKRHDKVYALLGMSSDDLSETSLLPNYGVPWEELLQRLVKFLLCNEILVETWDDKEIAVIQSKGCILGKVSLVQNDISLDNRQNVGIIFKRGLPQNAGTWSLQNSAKYIRKGDLICLLQGASKPTIIRPYKDYFSIIMIAPTSPEHIQMSGDVKWPKVLQLVKDFNRDFLLVWDWENSLEKLQDSEEYETLVQRNNWISQHSKTESNIDLNKATRTWNVALILGDLVNYGKVENYKETEEYKNAMERLQEAIEGYKMAFGIKQSHSPTYQNILTPLSWAAWNGCSDVINLLLEKNNVDPDLKDSQYDRTPLSWAAESGYEVIVKLLLETDKVDVSSKDKYGQTPLLWAAKKGHEAIVKLLLKTGKVDVDLKNKFDRTPLSWAAEGGHEAVVKLLLETGKVNVDLKDKYSQTPLSWAAGKGHENVVKLLLETGKVDIESKDVDSWTPLTWATQGGHEAVVKLLREKGYQETQ</sequence>
<feature type="repeat" description="ANK" evidence="3">
    <location>
        <begin position="453"/>
        <end position="477"/>
    </location>
</feature>
<dbReference type="PROSITE" id="PS50297">
    <property type="entry name" value="ANK_REP_REGION"/>
    <property type="match status" value="3"/>
</dbReference>
<dbReference type="AlphaFoldDB" id="A0A3E2H028"/>
<dbReference type="InterPro" id="IPR010730">
    <property type="entry name" value="HET"/>
</dbReference>
<accession>A0A3E2H028</accession>
<dbReference type="Gene3D" id="1.25.40.20">
    <property type="entry name" value="Ankyrin repeat-containing domain"/>
    <property type="match status" value="3"/>
</dbReference>
<keyword evidence="2 3" id="KW-0040">ANK repeat</keyword>
<feature type="repeat" description="ANK" evidence="3">
    <location>
        <begin position="521"/>
        <end position="545"/>
    </location>
</feature>
<dbReference type="PANTHER" id="PTHR24188:SF29">
    <property type="entry name" value="GH09064P"/>
    <property type="match status" value="1"/>
</dbReference>
<dbReference type="InterPro" id="IPR036770">
    <property type="entry name" value="Ankyrin_rpt-contain_sf"/>
</dbReference>
<feature type="non-terminal residue" evidence="5">
    <location>
        <position position="1"/>
    </location>
</feature>
<keyword evidence="6" id="KW-1185">Reference proteome</keyword>
<dbReference type="Proteomes" id="UP000258309">
    <property type="component" value="Unassembled WGS sequence"/>
</dbReference>
<keyword evidence="1" id="KW-0677">Repeat</keyword>
<proteinExistence type="predicted"/>
<dbReference type="InterPro" id="IPR002110">
    <property type="entry name" value="Ankyrin_rpt"/>
</dbReference>
<dbReference type="OMA" id="WDPFRQL"/>
<evidence type="ECO:0000256" key="1">
    <source>
        <dbReference type="ARBA" id="ARBA00022737"/>
    </source>
</evidence>
<protein>
    <recommendedName>
        <fullName evidence="4">Heterokaryon incompatibility domain-containing protein</fullName>
    </recommendedName>
</protein>
<dbReference type="PROSITE" id="PS50088">
    <property type="entry name" value="ANK_REPEAT"/>
    <property type="match status" value="3"/>
</dbReference>
<dbReference type="SMART" id="SM00248">
    <property type="entry name" value="ANK"/>
    <property type="match status" value="6"/>
</dbReference>
<evidence type="ECO:0000259" key="4">
    <source>
        <dbReference type="Pfam" id="PF06985"/>
    </source>
</evidence>
<gene>
    <name evidence="5" type="ORF">B7463_g9592</name>
</gene>
<feature type="non-terminal residue" evidence="5">
    <location>
        <position position="584"/>
    </location>
</feature>
<dbReference type="STRING" id="5539.A0A3E2H028"/>
<evidence type="ECO:0000256" key="3">
    <source>
        <dbReference type="PROSITE-ProRule" id="PRU00023"/>
    </source>
</evidence>
<name>A0A3E2H028_SCYLI</name>
<evidence type="ECO:0000313" key="6">
    <source>
        <dbReference type="Proteomes" id="UP000258309"/>
    </source>
</evidence>
<dbReference type="EMBL" id="NCSJ02000245">
    <property type="protein sequence ID" value="RFU26745.1"/>
    <property type="molecule type" value="Genomic_DNA"/>
</dbReference>
<dbReference type="Pfam" id="PF12796">
    <property type="entry name" value="Ank_2"/>
    <property type="match status" value="2"/>
</dbReference>